<name>A0A933W141_RHOPL</name>
<gene>
    <name evidence="3" type="ORF">HZA66_09195</name>
</gene>
<keyword evidence="2" id="KW-0732">Signal</keyword>
<feature type="region of interest" description="Disordered" evidence="1">
    <location>
        <begin position="137"/>
        <end position="198"/>
    </location>
</feature>
<evidence type="ECO:0000313" key="4">
    <source>
        <dbReference type="Proteomes" id="UP000782519"/>
    </source>
</evidence>
<sequence length="198" mass="20334">MTASRIAARLTFLIALATLFAPMQAGAQSMLGARPIAGAGDIIQVRDGCGPGMRFSERRQACVEDFDRGPPPRYYEERRYAPPPPPPRRYVDCGPGKRFSERRQACVWIDGAGPRDDGAAAAAVAGGLLGAAIGAAAASGDRGGDRDVRRGPPPRAAGPAPAPQTARAPAAPPPVQRAAPAGKPAAPAVGRIGVDAKQ</sequence>
<feature type="chain" id="PRO_5037527326" evidence="2">
    <location>
        <begin position="28"/>
        <end position="198"/>
    </location>
</feature>
<evidence type="ECO:0000256" key="1">
    <source>
        <dbReference type="SAM" id="MobiDB-lite"/>
    </source>
</evidence>
<protein>
    <submittedName>
        <fullName evidence="3">Uncharacterized protein</fullName>
    </submittedName>
</protein>
<accession>A0A933W141</accession>
<dbReference type="AlphaFoldDB" id="A0A933W141"/>
<evidence type="ECO:0000256" key="2">
    <source>
        <dbReference type="SAM" id="SignalP"/>
    </source>
</evidence>
<comment type="caution">
    <text evidence="3">The sequence shown here is derived from an EMBL/GenBank/DDBJ whole genome shotgun (WGS) entry which is preliminary data.</text>
</comment>
<feature type="compositionally biased region" description="Pro residues" evidence="1">
    <location>
        <begin position="151"/>
        <end position="162"/>
    </location>
</feature>
<evidence type="ECO:0000313" key="3">
    <source>
        <dbReference type="EMBL" id="MBI5129605.1"/>
    </source>
</evidence>
<feature type="signal peptide" evidence="2">
    <location>
        <begin position="1"/>
        <end position="27"/>
    </location>
</feature>
<organism evidence="3 4">
    <name type="scientific">Rhodopseudomonas palustris</name>
    <dbReference type="NCBI Taxonomy" id="1076"/>
    <lineage>
        <taxon>Bacteria</taxon>
        <taxon>Pseudomonadati</taxon>
        <taxon>Pseudomonadota</taxon>
        <taxon>Alphaproteobacteria</taxon>
        <taxon>Hyphomicrobiales</taxon>
        <taxon>Nitrobacteraceae</taxon>
        <taxon>Rhodopseudomonas</taxon>
    </lineage>
</organism>
<reference evidence="3" key="1">
    <citation type="submission" date="2020-07" db="EMBL/GenBank/DDBJ databases">
        <title>Huge and variable diversity of episymbiotic CPR bacteria and DPANN archaea in groundwater ecosystems.</title>
        <authorList>
            <person name="He C.Y."/>
            <person name="Keren R."/>
            <person name="Whittaker M."/>
            <person name="Farag I.F."/>
            <person name="Doudna J."/>
            <person name="Cate J.H.D."/>
            <person name="Banfield J.F."/>
        </authorList>
    </citation>
    <scope>NUCLEOTIDE SEQUENCE</scope>
    <source>
        <strain evidence="3">NC_groundwater_1818_Pr3_B-0.1um_66_35</strain>
    </source>
</reference>
<dbReference type="EMBL" id="JACRJB010000024">
    <property type="protein sequence ID" value="MBI5129605.1"/>
    <property type="molecule type" value="Genomic_DNA"/>
</dbReference>
<dbReference type="Proteomes" id="UP000782519">
    <property type="component" value="Unassembled WGS sequence"/>
</dbReference>
<proteinExistence type="predicted"/>
<feature type="compositionally biased region" description="Low complexity" evidence="1">
    <location>
        <begin position="176"/>
        <end position="188"/>
    </location>
</feature>